<reference evidence="1 2" key="1">
    <citation type="journal article" date="2013" name="Genome Announc.">
        <title>Draft Genome Sequence of 'Candidatus Halobonum tyrrellensis' Strain G22, Isolated from the Hypersaline Waters of Lake Tyrrell, Australia.</title>
        <authorList>
            <person name="Ugalde J.A."/>
            <person name="Narasingarao P."/>
            <person name="Kuo S."/>
            <person name="Podell S."/>
            <person name="Allen E.E."/>
        </authorList>
    </citation>
    <scope>NUCLEOTIDE SEQUENCE [LARGE SCALE GENOMIC DNA]</scope>
    <source>
        <strain evidence="1 2">G22</strain>
    </source>
</reference>
<keyword evidence="2" id="KW-1185">Reference proteome</keyword>
<dbReference type="InterPro" id="IPR055811">
    <property type="entry name" value="DUF7387"/>
</dbReference>
<dbReference type="AlphaFoldDB" id="V4GX18"/>
<gene>
    <name evidence="1" type="ORF">K933_02001</name>
</gene>
<accession>V4GX18</accession>
<evidence type="ECO:0000313" key="1">
    <source>
        <dbReference type="EMBL" id="ESP89721.1"/>
    </source>
</evidence>
<protein>
    <recommendedName>
        <fullName evidence="3">HicB family protein</fullName>
    </recommendedName>
</protein>
<sequence>MSSEHRRITLTEATDGRWTAHDERANVTVHGDTRSGALDALDEAIEAAETDDNDPPAAPLYELVGLVDDEEADRVRERSEQFRAEFDERVDQTRRELSDQN</sequence>
<dbReference type="EMBL" id="ASGZ01000005">
    <property type="protein sequence ID" value="ESP89721.1"/>
    <property type="molecule type" value="Genomic_DNA"/>
</dbReference>
<dbReference type="RefSeq" id="WP_023392996.1">
    <property type="nucleotide sequence ID" value="NZ_ASGZ01000005.1"/>
</dbReference>
<dbReference type="Proteomes" id="UP000017840">
    <property type="component" value="Unassembled WGS sequence"/>
</dbReference>
<comment type="caution">
    <text evidence="1">The sequence shown here is derived from an EMBL/GenBank/DDBJ whole genome shotgun (WGS) entry which is preliminary data.</text>
</comment>
<evidence type="ECO:0008006" key="3">
    <source>
        <dbReference type="Google" id="ProtNLM"/>
    </source>
</evidence>
<name>V4GX18_9EURY</name>
<dbReference type="STRING" id="1324957.K933_02001"/>
<evidence type="ECO:0000313" key="2">
    <source>
        <dbReference type="Proteomes" id="UP000017840"/>
    </source>
</evidence>
<dbReference type="Pfam" id="PF24113">
    <property type="entry name" value="DUF7387"/>
    <property type="match status" value="1"/>
</dbReference>
<organism evidence="1 2">
    <name type="scientific">Candidatus Halobonum tyrrellensis G22</name>
    <dbReference type="NCBI Taxonomy" id="1324957"/>
    <lineage>
        <taxon>Archaea</taxon>
        <taxon>Methanobacteriati</taxon>
        <taxon>Methanobacteriota</taxon>
        <taxon>Stenosarchaea group</taxon>
        <taxon>Halobacteria</taxon>
        <taxon>Halobacteriales</taxon>
        <taxon>Haloferacaceae</taxon>
        <taxon>Candidatus Halobonum</taxon>
    </lineage>
</organism>
<proteinExistence type="predicted"/>